<dbReference type="PANTHER" id="PTHR31118">
    <property type="entry name" value="CYCLASE-LIKE PROTEIN 2"/>
    <property type="match status" value="1"/>
</dbReference>
<dbReference type="InterPro" id="IPR007325">
    <property type="entry name" value="KFase/CYL"/>
</dbReference>
<dbReference type="EMBL" id="JAUSVX010000001">
    <property type="protein sequence ID" value="MDQ0467550.1"/>
    <property type="molecule type" value="Genomic_DNA"/>
</dbReference>
<evidence type="ECO:0000313" key="1">
    <source>
        <dbReference type="EMBL" id="MDQ0467550.1"/>
    </source>
</evidence>
<evidence type="ECO:0000313" key="2">
    <source>
        <dbReference type="Proteomes" id="UP001242480"/>
    </source>
</evidence>
<dbReference type="RefSeq" id="WP_307267309.1">
    <property type="nucleotide sequence ID" value="NZ_JAUSVX010000001.1"/>
</dbReference>
<dbReference type="SUPFAM" id="SSF102198">
    <property type="entry name" value="Putative cyclase"/>
    <property type="match status" value="1"/>
</dbReference>
<dbReference type="Gene3D" id="3.50.30.50">
    <property type="entry name" value="Putative cyclase"/>
    <property type="match status" value="1"/>
</dbReference>
<dbReference type="PANTHER" id="PTHR31118:SF12">
    <property type="entry name" value="CYCLASE-LIKE PROTEIN 2"/>
    <property type="match status" value="1"/>
</dbReference>
<dbReference type="InterPro" id="IPR037175">
    <property type="entry name" value="KFase_sf"/>
</dbReference>
<reference evidence="1 2" key="1">
    <citation type="submission" date="2023-07" db="EMBL/GenBank/DDBJ databases">
        <title>Genomic Encyclopedia of Type Strains, Phase IV (KMG-IV): sequencing the most valuable type-strain genomes for metagenomic binning, comparative biology and taxonomic classification.</title>
        <authorList>
            <person name="Goeker M."/>
        </authorList>
    </citation>
    <scope>NUCLEOTIDE SEQUENCE [LARGE SCALE GENOMIC DNA]</scope>
    <source>
        <strain evidence="1 2">DSM 19619</strain>
    </source>
</reference>
<sequence length="248" mass="27029">MADGTLWSLFDQALAGATFTDLTHPFQPGQPHFAAFPDEERSMVFDFAKGDAFQVHRYGFVGQWGTHVDPPVHFIKGGRTLDAIPVAEMLLPLVVLDITAKVAASADAVPELADVEAWEARHGRIPDRSFVALRTGWAARWPDPERFANRSADGISHTPGWSRAVLTLLFEQRGITAVGHEQIDTDPGIAVSAGDYGLEHYVLSIDRWQIELLANLDKVPEAGALIMATWPKAKDGSGFPARAVAIHS</sequence>
<protein>
    <submittedName>
        <fullName evidence="1">Kynurenine formamidase</fullName>
    </submittedName>
</protein>
<proteinExistence type="predicted"/>
<dbReference type="Pfam" id="PF04199">
    <property type="entry name" value="Cyclase"/>
    <property type="match status" value="1"/>
</dbReference>
<name>A0ABU0J1N7_9HYPH</name>
<organism evidence="1 2">
    <name type="scientific">Labrys wisconsinensis</name>
    <dbReference type="NCBI Taxonomy" id="425677"/>
    <lineage>
        <taxon>Bacteria</taxon>
        <taxon>Pseudomonadati</taxon>
        <taxon>Pseudomonadota</taxon>
        <taxon>Alphaproteobacteria</taxon>
        <taxon>Hyphomicrobiales</taxon>
        <taxon>Xanthobacteraceae</taxon>
        <taxon>Labrys</taxon>
    </lineage>
</organism>
<comment type="caution">
    <text evidence="1">The sequence shown here is derived from an EMBL/GenBank/DDBJ whole genome shotgun (WGS) entry which is preliminary data.</text>
</comment>
<keyword evidence="2" id="KW-1185">Reference proteome</keyword>
<dbReference type="Proteomes" id="UP001242480">
    <property type="component" value="Unassembled WGS sequence"/>
</dbReference>
<accession>A0ABU0J1N7</accession>
<gene>
    <name evidence="1" type="ORF">QO011_000545</name>
</gene>